<dbReference type="InterPro" id="IPR008249">
    <property type="entry name" value="UPF0231"/>
</dbReference>
<gene>
    <name evidence="3" type="ORF">KNV97_21300</name>
</gene>
<reference evidence="3" key="1">
    <citation type="submission" date="2021-06" db="EMBL/GenBank/DDBJ databases">
        <title>Vibrio nov. sp., novel gut bacterium isolated from Yellow Sea oyster.</title>
        <authorList>
            <person name="Muhammad N."/>
            <person name="Nguyen T.H."/>
            <person name="Lee Y.-J."/>
            <person name="Ko J."/>
            <person name="Kim S.-G."/>
        </authorList>
    </citation>
    <scope>NUCLEOTIDE SEQUENCE</scope>
    <source>
        <strain evidence="3">OG9-811</strain>
    </source>
</reference>
<sequence length="123" mass="14315">MEFEFTKNTMLGEYYVTCSMEHQIVARWLQEEISQDRTKIEQVLHLVKQAHQFPAQEWQWAGKEISLSLLGAEVTVQDNALSYGHDIELESEFELYESESVAQCGLEDFESLLMQWQAFLGGY</sequence>
<evidence type="ECO:0000313" key="3">
    <source>
        <dbReference type="EMBL" id="QXO17836.1"/>
    </source>
</evidence>
<evidence type="ECO:0000256" key="1">
    <source>
        <dbReference type="ARBA" id="ARBA00005367"/>
    </source>
</evidence>
<dbReference type="HAMAP" id="MF_01053">
    <property type="entry name" value="UPF0231"/>
    <property type="match status" value="1"/>
</dbReference>
<name>A0A975YNS8_9VIBR</name>
<dbReference type="EMBL" id="CP076643">
    <property type="protein sequence ID" value="QXO17836.1"/>
    <property type="molecule type" value="Genomic_DNA"/>
</dbReference>
<dbReference type="RefSeq" id="WP_136486148.1">
    <property type="nucleotide sequence ID" value="NZ_CP076643.1"/>
</dbReference>
<dbReference type="PIRSF" id="PIRSF006287">
    <property type="entry name" value="UCP006287"/>
    <property type="match status" value="1"/>
</dbReference>
<accession>A0A975YNS8</accession>
<comment type="similarity">
    <text evidence="1 2">Belongs to the UPF0231 family.</text>
</comment>
<dbReference type="AlphaFoldDB" id="A0A975YNS8"/>
<organism evidence="3 4">
    <name type="scientific">Vibrio ostreae</name>
    <dbReference type="NCBI Taxonomy" id="2841925"/>
    <lineage>
        <taxon>Bacteria</taxon>
        <taxon>Pseudomonadati</taxon>
        <taxon>Pseudomonadota</taxon>
        <taxon>Gammaproteobacteria</taxon>
        <taxon>Vibrionales</taxon>
        <taxon>Vibrionaceae</taxon>
        <taxon>Vibrio</taxon>
    </lineage>
</organism>
<protein>
    <recommendedName>
        <fullName evidence="2">UPF0231 protein KNV97_21300</fullName>
    </recommendedName>
</protein>
<evidence type="ECO:0000256" key="2">
    <source>
        <dbReference type="HAMAP-Rule" id="MF_01053"/>
    </source>
</evidence>
<keyword evidence="4" id="KW-1185">Reference proteome</keyword>
<evidence type="ECO:0000313" key="4">
    <source>
        <dbReference type="Proteomes" id="UP000694232"/>
    </source>
</evidence>
<proteinExistence type="inferred from homology"/>
<dbReference type="KEGG" id="vos:KNV97_21300"/>
<dbReference type="Proteomes" id="UP000694232">
    <property type="component" value="Chromosome 1"/>
</dbReference>
<dbReference type="Pfam" id="PF06062">
    <property type="entry name" value="UPF0231"/>
    <property type="match status" value="1"/>
</dbReference>